<dbReference type="EMBL" id="MN740137">
    <property type="protein sequence ID" value="QHT89245.1"/>
    <property type="molecule type" value="Genomic_DNA"/>
</dbReference>
<dbReference type="AlphaFoldDB" id="A0A6C0IA21"/>
<evidence type="ECO:0000313" key="1">
    <source>
        <dbReference type="EMBL" id="QHT89245.1"/>
    </source>
</evidence>
<name>A0A6C0IA21_9ZZZZ</name>
<dbReference type="Pfam" id="PF19150">
    <property type="entry name" value="DUF5832"/>
    <property type="match status" value="1"/>
</dbReference>
<reference evidence="1" key="1">
    <citation type="journal article" date="2020" name="Nature">
        <title>Giant virus diversity and host interactions through global metagenomics.</title>
        <authorList>
            <person name="Schulz F."/>
            <person name="Roux S."/>
            <person name="Paez-Espino D."/>
            <person name="Jungbluth S."/>
            <person name="Walsh D.A."/>
            <person name="Denef V.J."/>
            <person name="McMahon K.D."/>
            <person name="Konstantinidis K.T."/>
            <person name="Eloe-Fadrosh E.A."/>
            <person name="Kyrpides N.C."/>
            <person name="Woyke T."/>
        </authorList>
    </citation>
    <scope>NUCLEOTIDE SEQUENCE</scope>
    <source>
        <strain evidence="1">GVMAG-M-3300023184-53</strain>
    </source>
</reference>
<accession>A0A6C0IA21</accession>
<proteinExistence type="predicted"/>
<sequence length="202" mass="23561">MSQIKKKYEPWEELPEENLQRVKIATEAIHKAMDSIEYNLATDTIKVPGQNWACVSFVSPTSNQKNKSLGMKIRGVFDKHDEAVDYVKQLIRLDPTFDIFICEMYNWCLVPPDPENIKDQVYQNEELNKLVSEYHKNRIYAKEHFEERKREMMEHAAEQAKQDALKKLNEPLPDYTHIIEPKTLTLINGDTVSASDVMESML</sequence>
<protein>
    <submittedName>
        <fullName evidence="1">Uncharacterized protein</fullName>
    </submittedName>
</protein>
<organism evidence="1">
    <name type="scientific">viral metagenome</name>
    <dbReference type="NCBI Taxonomy" id="1070528"/>
    <lineage>
        <taxon>unclassified sequences</taxon>
        <taxon>metagenomes</taxon>
        <taxon>organismal metagenomes</taxon>
    </lineage>
</organism>
<dbReference type="InterPro" id="IPR043872">
    <property type="entry name" value="DUF5832"/>
</dbReference>